<organism evidence="1 2">
    <name type="scientific">Candidatus Zambryskibacteria bacterium RIFCSPLOWO2_01_FULL_45_21</name>
    <dbReference type="NCBI Taxonomy" id="1802761"/>
    <lineage>
        <taxon>Bacteria</taxon>
        <taxon>Candidatus Zambryskiibacteriota</taxon>
    </lineage>
</organism>
<dbReference type="AlphaFoldDB" id="A0A1G2U5Y9"/>
<evidence type="ECO:0000313" key="1">
    <source>
        <dbReference type="EMBL" id="OHB04292.1"/>
    </source>
</evidence>
<comment type="caution">
    <text evidence="1">The sequence shown here is derived from an EMBL/GenBank/DDBJ whole genome shotgun (WGS) entry which is preliminary data.</text>
</comment>
<proteinExistence type="predicted"/>
<name>A0A1G2U5Y9_9BACT</name>
<protein>
    <submittedName>
        <fullName evidence="1">Uncharacterized protein</fullName>
    </submittedName>
</protein>
<accession>A0A1G2U5Y9</accession>
<sequence length="161" mass="18834">MNIRDYFCKYGFEDGDNARLLRKADKLRGFILKLINAEFEAHDLPYRAIPVDVSTGHNPIRAIIRWKEDGKDWEWDTSGVLREAPPGSRFSMEWVRGDHPIWKWVDIVVSAVETRRLAERRKNSVNLGAEDPSRWHRTVGVVHLRTNAGEYPAFFIKKFLR</sequence>
<dbReference type="Proteomes" id="UP000176800">
    <property type="component" value="Unassembled WGS sequence"/>
</dbReference>
<gene>
    <name evidence="1" type="ORF">A3B14_01950</name>
</gene>
<evidence type="ECO:0000313" key="2">
    <source>
        <dbReference type="Proteomes" id="UP000176800"/>
    </source>
</evidence>
<reference evidence="1 2" key="1">
    <citation type="journal article" date="2016" name="Nat. Commun.">
        <title>Thousands of microbial genomes shed light on interconnected biogeochemical processes in an aquifer system.</title>
        <authorList>
            <person name="Anantharaman K."/>
            <person name="Brown C.T."/>
            <person name="Hug L.A."/>
            <person name="Sharon I."/>
            <person name="Castelle C.J."/>
            <person name="Probst A.J."/>
            <person name="Thomas B.C."/>
            <person name="Singh A."/>
            <person name="Wilkins M.J."/>
            <person name="Karaoz U."/>
            <person name="Brodie E.L."/>
            <person name="Williams K.H."/>
            <person name="Hubbard S.S."/>
            <person name="Banfield J.F."/>
        </authorList>
    </citation>
    <scope>NUCLEOTIDE SEQUENCE [LARGE SCALE GENOMIC DNA]</scope>
</reference>
<dbReference type="EMBL" id="MHWE01000009">
    <property type="protein sequence ID" value="OHB04292.1"/>
    <property type="molecule type" value="Genomic_DNA"/>
</dbReference>